<evidence type="ECO:0000256" key="2">
    <source>
        <dbReference type="ARBA" id="ARBA00012438"/>
    </source>
</evidence>
<feature type="domain" description="Histidine kinase" evidence="10">
    <location>
        <begin position="456"/>
        <end position="678"/>
    </location>
</feature>
<dbReference type="Gene3D" id="1.10.287.130">
    <property type="match status" value="1"/>
</dbReference>
<evidence type="ECO:0000256" key="8">
    <source>
        <dbReference type="ARBA" id="ARBA00023012"/>
    </source>
</evidence>
<dbReference type="InterPro" id="IPR003661">
    <property type="entry name" value="HisK_dim/P_dom"/>
</dbReference>
<dbReference type="InterPro" id="IPR035965">
    <property type="entry name" value="PAS-like_dom_sf"/>
</dbReference>
<dbReference type="AlphaFoldDB" id="A0A0H3KST9"/>
<dbReference type="PROSITE" id="PS50112">
    <property type="entry name" value="PAS"/>
    <property type="match status" value="1"/>
</dbReference>
<dbReference type="InterPro" id="IPR036890">
    <property type="entry name" value="HATPase_C_sf"/>
</dbReference>
<dbReference type="SMART" id="SM00086">
    <property type="entry name" value="PAC"/>
    <property type="match status" value="1"/>
</dbReference>
<dbReference type="RefSeq" id="WP_012216556.1">
    <property type="nucleotide sequence ID" value="NC_010086.1"/>
</dbReference>
<dbReference type="eggNOG" id="COG4191">
    <property type="taxonomic scope" value="Bacteria"/>
</dbReference>
<dbReference type="SUPFAM" id="SSF55785">
    <property type="entry name" value="PYP-like sensor domain (PAS domain)"/>
    <property type="match status" value="1"/>
</dbReference>
<dbReference type="InterPro" id="IPR005467">
    <property type="entry name" value="His_kinase_dom"/>
</dbReference>
<reference evidence="13 14" key="1">
    <citation type="submission" date="2007-04" db="EMBL/GenBank/DDBJ databases">
        <title>Complete genome sequence of Burkholderia multivorans ATCC 17616.</title>
        <authorList>
            <person name="Ohtsubo Y."/>
            <person name="Yamashita A."/>
            <person name="Kurokawa K."/>
            <person name="Takami H."/>
            <person name="Yuhara S."/>
            <person name="Nishiyama E."/>
            <person name="Endo R."/>
            <person name="Miyazaki R."/>
            <person name="Ono A."/>
            <person name="Yano K."/>
            <person name="Ito M."/>
            <person name="Sota M."/>
            <person name="Yuji N."/>
            <person name="Hattori M."/>
            <person name="Tsuda M."/>
        </authorList>
    </citation>
    <scope>NUCLEOTIDE SEQUENCE [LARGE SCALE GENOMIC DNA]</scope>
    <source>
        <strain evidence="14">ATCC 17616 / 249</strain>
    </source>
</reference>
<dbReference type="InterPro" id="IPR013767">
    <property type="entry name" value="PAS_fold"/>
</dbReference>
<dbReference type="PROSITE" id="PS50109">
    <property type="entry name" value="HIS_KIN"/>
    <property type="match status" value="1"/>
</dbReference>
<evidence type="ECO:0000259" key="12">
    <source>
        <dbReference type="PROSITE" id="PS50113"/>
    </source>
</evidence>
<dbReference type="InterPro" id="IPR000700">
    <property type="entry name" value="PAS-assoc_C"/>
</dbReference>
<feature type="transmembrane region" description="Helical" evidence="9">
    <location>
        <begin position="35"/>
        <end position="56"/>
    </location>
</feature>
<evidence type="ECO:0000259" key="10">
    <source>
        <dbReference type="PROSITE" id="PS50109"/>
    </source>
</evidence>
<evidence type="ECO:0000313" key="14">
    <source>
        <dbReference type="Proteomes" id="UP000008815"/>
    </source>
</evidence>
<dbReference type="PANTHER" id="PTHR43065">
    <property type="entry name" value="SENSOR HISTIDINE KINASE"/>
    <property type="match status" value="1"/>
</dbReference>
<dbReference type="KEGG" id="bmu:Bmul_3682"/>
<dbReference type="HOGENOM" id="CLU_011685_0_0_4"/>
<dbReference type="InterPro" id="IPR003594">
    <property type="entry name" value="HATPase_dom"/>
</dbReference>
<protein>
    <recommendedName>
        <fullName evidence="2">histidine kinase</fullName>
        <ecNumber evidence="2">2.7.13.3</ecNumber>
    </recommendedName>
</protein>
<dbReference type="Pfam" id="PF02518">
    <property type="entry name" value="HATPase_c"/>
    <property type="match status" value="1"/>
</dbReference>
<dbReference type="SMART" id="SM00387">
    <property type="entry name" value="HATPase_c"/>
    <property type="match status" value="1"/>
</dbReference>
<keyword evidence="3" id="KW-0597">Phosphoprotein</keyword>
<dbReference type="PROSITE" id="PS50113">
    <property type="entry name" value="PAC"/>
    <property type="match status" value="1"/>
</dbReference>
<gene>
    <name evidence="13" type="ordered locus">BMULJ_04835</name>
</gene>
<evidence type="ECO:0000256" key="1">
    <source>
        <dbReference type="ARBA" id="ARBA00000085"/>
    </source>
</evidence>
<keyword evidence="9" id="KW-0472">Membrane</keyword>
<keyword evidence="4 13" id="KW-0808">Transferase</keyword>
<dbReference type="KEGG" id="bmj:BMULJ_04835"/>
<dbReference type="EMBL" id="AP009386">
    <property type="protein sequence ID" value="BAG46682.1"/>
    <property type="molecule type" value="Genomic_DNA"/>
</dbReference>
<dbReference type="GO" id="GO:0000155">
    <property type="term" value="F:phosphorelay sensor kinase activity"/>
    <property type="evidence" value="ECO:0007669"/>
    <property type="project" value="InterPro"/>
</dbReference>
<keyword evidence="6 13" id="KW-0418">Kinase</keyword>
<dbReference type="Gene3D" id="3.30.450.20">
    <property type="entry name" value="PAS domain"/>
    <property type="match status" value="1"/>
</dbReference>
<keyword evidence="9" id="KW-0812">Transmembrane</keyword>
<dbReference type="Pfam" id="PF00512">
    <property type="entry name" value="HisKA"/>
    <property type="match status" value="1"/>
</dbReference>
<evidence type="ECO:0000256" key="6">
    <source>
        <dbReference type="ARBA" id="ARBA00022777"/>
    </source>
</evidence>
<dbReference type="InterPro" id="IPR001610">
    <property type="entry name" value="PAC"/>
</dbReference>
<comment type="catalytic activity">
    <reaction evidence="1">
        <text>ATP + protein L-histidine = ADP + protein N-phospho-L-histidine.</text>
        <dbReference type="EC" id="2.7.13.3"/>
    </reaction>
</comment>
<keyword evidence="14" id="KW-1185">Reference proteome</keyword>
<evidence type="ECO:0000256" key="4">
    <source>
        <dbReference type="ARBA" id="ARBA00022679"/>
    </source>
</evidence>
<evidence type="ECO:0000256" key="3">
    <source>
        <dbReference type="ARBA" id="ARBA00022553"/>
    </source>
</evidence>
<dbReference type="GO" id="GO:0005524">
    <property type="term" value="F:ATP binding"/>
    <property type="evidence" value="ECO:0007669"/>
    <property type="project" value="UniProtKB-KW"/>
</dbReference>
<keyword evidence="5" id="KW-0547">Nucleotide-binding</keyword>
<dbReference type="GO" id="GO:0006355">
    <property type="term" value="P:regulation of DNA-templated transcription"/>
    <property type="evidence" value="ECO:0007669"/>
    <property type="project" value="InterPro"/>
</dbReference>
<name>A0A0H3KST9_BURM1</name>
<dbReference type="Pfam" id="PF00989">
    <property type="entry name" value="PAS"/>
    <property type="match status" value="1"/>
</dbReference>
<dbReference type="NCBIfam" id="TIGR00229">
    <property type="entry name" value="sensory_box"/>
    <property type="match status" value="1"/>
</dbReference>
<dbReference type="CDD" id="cd00130">
    <property type="entry name" value="PAS"/>
    <property type="match status" value="1"/>
</dbReference>
<feature type="transmembrane region" description="Helical" evidence="9">
    <location>
        <begin position="273"/>
        <end position="293"/>
    </location>
</feature>
<evidence type="ECO:0000259" key="11">
    <source>
        <dbReference type="PROSITE" id="PS50112"/>
    </source>
</evidence>
<evidence type="ECO:0000256" key="9">
    <source>
        <dbReference type="SAM" id="Phobius"/>
    </source>
</evidence>
<keyword evidence="7" id="KW-0067">ATP-binding</keyword>
<proteinExistence type="predicted"/>
<sequence>MSDNTYFPHSEAAHATGMSNGAGAPGRFVQQRWRVLLPFAAIGLIVAGAFAAPLLAMRFERAQRHEQLISDTLWAQQSLGFEAQRLAEAMQIVGTDLAADPAPDLFMRRAAELLQRSPEVVVLCRLERALAAMQCFPGGREGAAISHDAAAAEWRETAERARRLGRPVASLADAREGTPRVALLVVPTPGGAGRAMAALVSIERLLTATLPWWFAHENAITLTDPRGDLIAVHDPRVEGRGVYTHRIEVGFADQTFYLEANSTRGPPYLVPNLLSGAVAALSLLLAWSVWRLWRDLVRRARAEYALREQQALRQAMEDSLVSGLRTRDLDGRITYVNAAFCEMVGYRADELIGCAPPMPYWAPEFSERSSQRHAQLLSGTLPRHAYESVFLRRDGERLTVLINEAPLRDGTGRQVGWTASIVDISEQKRTQELQRTQNEQLHHMSRVMTMGEMASALAHELNQPLAAANSYCTAALNLMTGDAPLDDAGGPRELLAKGRHQVERAGQIIRRVQQFVRKTTPSLGPVAPDAVITGLLPLVQLQTSRSGERVDTVLEPALPPVLADRVLLEQVLLNLTRNAFDAMAHLPASERIVLIRAERIAASEGDPAVVRIGVRDRGRGLPDEARDALERPFFTTKPDGMGMGIAVCRSALETMHSRLRYAPSSDGACFYFDLRITEESCGTST</sequence>
<evidence type="ECO:0000313" key="13">
    <source>
        <dbReference type="EMBL" id="BAG46682.1"/>
    </source>
</evidence>
<dbReference type="CDD" id="cd00082">
    <property type="entry name" value="HisKA"/>
    <property type="match status" value="1"/>
</dbReference>
<dbReference type="Proteomes" id="UP000008815">
    <property type="component" value="Chromosome 2"/>
</dbReference>
<dbReference type="PANTHER" id="PTHR43065:SF10">
    <property type="entry name" value="PEROXIDE STRESS-ACTIVATED HISTIDINE KINASE MAK3"/>
    <property type="match status" value="1"/>
</dbReference>
<dbReference type="SMART" id="SM00388">
    <property type="entry name" value="HisKA"/>
    <property type="match status" value="1"/>
</dbReference>
<dbReference type="EC" id="2.7.13.3" evidence="2"/>
<feature type="domain" description="PAC" evidence="12">
    <location>
        <begin position="384"/>
        <end position="436"/>
    </location>
</feature>
<dbReference type="STRING" id="395019.BMULJ_04835"/>
<dbReference type="SUPFAM" id="SSF55874">
    <property type="entry name" value="ATPase domain of HSP90 chaperone/DNA topoisomerase II/histidine kinase"/>
    <property type="match status" value="1"/>
</dbReference>
<dbReference type="InterPro" id="IPR036097">
    <property type="entry name" value="HisK_dim/P_sf"/>
</dbReference>
<dbReference type="InterPro" id="IPR004358">
    <property type="entry name" value="Sig_transdc_His_kin-like_C"/>
</dbReference>
<keyword evidence="9" id="KW-1133">Transmembrane helix</keyword>
<evidence type="ECO:0000256" key="7">
    <source>
        <dbReference type="ARBA" id="ARBA00022840"/>
    </source>
</evidence>
<dbReference type="InterPro" id="IPR000014">
    <property type="entry name" value="PAS"/>
</dbReference>
<accession>A0A0H3KST9</accession>
<dbReference type="PRINTS" id="PR00344">
    <property type="entry name" value="BCTRLSENSOR"/>
</dbReference>
<dbReference type="Gene3D" id="3.30.565.10">
    <property type="entry name" value="Histidine kinase-like ATPase, C-terminal domain"/>
    <property type="match status" value="1"/>
</dbReference>
<dbReference type="SMART" id="SM00091">
    <property type="entry name" value="PAS"/>
    <property type="match status" value="1"/>
</dbReference>
<feature type="domain" description="PAS" evidence="11">
    <location>
        <begin position="308"/>
        <end position="380"/>
    </location>
</feature>
<evidence type="ECO:0000256" key="5">
    <source>
        <dbReference type="ARBA" id="ARBA00022741"/>
    </source>
</evidence>
<organism evidence="13 14">
    <name type="scientific">Burkholderia multivorans (strain ATCC 17616 / 249)</name>
    <dbReference type="NCBI Taxonomy" id="395019"/>
    <lineage>
        <taxon>Bacteria</taxon>
        <taxon>Pseudomonadati</taxon>
        <taxon>Pseudomonadota</taxon>
        <taxon>Betaproteobacteria</taxon>
        <taxon>Burkholderiales</taxon>
        <taxon>Burkholderiaceae</taxon>
        <taxon>Burkholderia</taxon>
        <taxon>Burkholderia cepacia complex</taxon>
    </lineage>
</organism>
<keyword evidence="8" id="KW-0902">Two-component regulatory system</keyword>
<dbReference type="SUPFAM" id="SSF47384">
    <property type="entry name" value="Homodimeric domain of signal transducing histidine kinase"/>
    <property type="match status" value="1"/>
</dbReference>